<organism evidence="5 6">
    <name type="scientific">Lacinutrix venerupis</name>
    <dbReference type="NCBI Taxonomy" id="1486034"/>
    <lineage>
        <taxon>Bacteria</taxon>
        <taxon>Pseudomonadati</taxon>
        <taxon>Bacteroidota</taxon>
        <taxon>Flavobacteriia</taxon>
        <taxon>Flavobacteriales</taxon>
        <taxon>Flavobacteriaceae</taxon>
        <taxon>Lacinutrix</taxon>
    </lineage>
</organism>
<dbReference type="Pfam" id="PF18962">
    <property type="entry name" value="Por_Secre_tail"/>
    <property type="match status" value="1"/>
</dbReference>
<evidence type="ECO:0008006" key="7">
    <source>
        <dbReference type="Google" id="ProtNLM"/>
    </source>
</evidence>
<dbReference type="AlphaFoldDB" id="A0AAC9PXN5"/>
<name>A0AAC9PXN5_9FLAO</name>
<feature type="chain" id="PRO_5041950911" description="Secreted protein (Por secretion system target)" evidence="2">
    <location>
        <begin position="20"/>
        <end position="530"/>
    </location>
</feature>
<dbReference type="InterPro" id="IPR056600">
    <property type="entry name" value="GBD_T9SS_assoc"/>
</dbReference>
<dbReference type="Proteomes" id="UP000187506">
    <property type="component" value="Chromosome"/>
</dbReference>
<protein>
    <recommendedName>
        <fullName evidence="7">Secreted protein (Por secretion system target)</fullName>
    </recommendedName>
</protein>
<evidence type="ECO:0000313" key="5">
    <source>
        <dbReference type="EMBL" id="APY01120.1"/>
    </source>
</evidence>
<keyword evidence="6" id="KW-1185">Reference proteome</keyword>
<proteinExistence type="predicted"/>
<feature type="domain" description="Secretion system C-terminal sorting" evidence="3">
    <location>
        <begin position="461"/>
        <end position="528"/>
    </location>
</feature>
<feature type="domain" description="T9SS-like galactose binding" evidence="4">
    <location>
        <begin position="287"/>
        <end position="371"/>
    </location>
</feature>
<dbReference type="KEGG" id="lvn:BWR22_12645"/>
<evidence type="ECO:0000313" key="6">
    <source>
        <dbReference type="Proteomes" id="UP000187506"/>
    </source>
</evidence>
<dbReference type="NCBIfam" id="TIGR04183">
    <property type="entry name" value="Por_Secre_tail"/>
    <property type="match status" value="1"/>
</dbReference>
<reference evidence="5 6" key="1">
    <citation type="submission" date="2017-01" db="EMBL/GenBank/DDBJ databases">
        <title>Complete genome of Lacinutrix venerupis DOK2-8 isolated from seawater in Dokdo.</title>
        <authorList>
            <person name="Chi W.-J."/>
            <person name="Kim J.H."/>
        </authorList>
    </citation>
    <scope>NUCLEOTIDE SEQUENCE [LARGE SCALE GENOMIC DNA]</scope>
    <source>
        <strain evidence="5 6">DOK2-8</strain>
    </source>
</reference>
<accession>A0AAC9PXN5</accession>
<dbReference type="Pfam" id="PF23759">
    <property type="entry name" value="GBD_T9SS_assoc"/>
    <property type="match status" value="1"/>
</dbReference>
<evidence type="ECO:0000256" key="2">
    <source>
        <dbReference type="SAM" id="SignalP"/>
    </source>
</evidence>
<sequence length="530" mass="57981">MTKKLLLILAIAFSFALNAQTDEAIGATPTLLSQTYNCENAETGDFQGFTKSTEFTCFGYDNWVDSWYAFTPIETKKYSIEIESLNASSLNSVRIGIFTGTPGNLTSQTGCATRYFSGNLNSGQTYYINVRGASANIQYRMCVYAFPDPPINDEPDNAEALTESTFEVCENTTVGYTANASYTYETICSNSNPDVWYTFTPTETTEYSFRADLINGTTPLYIGVYTGTPGYLNAIAESPTSPTLQCEDIVLADLTAGTTYYISVTSSESSQAIYFELCTYKSPPAPSNDDCNNPTPLTVGQDFEDNAITATTTSASVNSGNSNFPDCGTLSDFGIYGRDVWFSVVVPASGSFTVETRAESTETNLSDTAMETYTGSCGTSTLIPYYYDLPAPNNGTAYCNNQFVIGGNPYAGILFTNKTPGETVIVRVWGWAYQFGKFRISAYDSTPLSVDDFDLNNFSYYPNPVNDVLNIKYNKNINNITVHDILGKAIIRKDTSGKLVSLNLLDLESGIYIVTVKSGNETTNFKIIRK</sequence>
<gene>
    <name evidence="5" type="ORF">BWR22_12645</name>
</gene>
<evidence type="ECO:0000259" key="4">
    <source>
        <dbReference type="Pfam" id="PF23759"/>
    </source>
</evidence>
<dbReference type="InterPro" id="IPR026444">
    <property type="entry name" value="Secre_tail"/>
</dbReference>
<evidence type="ECO:0000256" key="1">
    <source>
        <dbReference type="ARBA" id="ARBA00022729"/>
    </source>
</evidence>
<feature type="signal peptide" evidence="2">
    <location>
        <begin position="1"/>
        <end position="19"/>
    </location>
</feature>
<keyword evidence="1 2" id="KW-0732">Signal</keyword>
<evidence type="ECO:0000259" key="3">
    <source>
        <dbReference type="Pfam" id="PF18962"/>
    </source>
</evidence>
<dbReference type="RefSeq" id="WP_076734024.1">
    <property type="nucleotide sequence ID" value="NZ_CP019352.1"/>
</dbReference>
<dbReference type="EMBL" id="CP019352">
    <property type="protein sequence ID" value="APY01120.1"/>
    <property type="molecule type" value="Genomic_DNA"/>
</dbReference>